<sequence length="66" mass="8048">MAHLSLKAVHERSKEWNEKTESRARIGHASCTRSVVIDRQFRNRYKWLYCVIDLKYKRRKDGEKRI</sequence>
<proteinExistence type="predicted"/>
<dbReference type="Proteomes" id="UP000095283">
    <property type="component" value="Unplaced"/>
</dbReference>
<name>A0A1I7XIR7_HETBA</name>
<evidence type="ECO:0000313" key="2">
    <source>
        <dbReference type="WBParaSite" id="Hba_17411"/>
    </source>
</evidence>
<keyword evidence="1" id="KW-1185">Reference proteome</keyword>
<protein>
    <submittedName>
        <fullName evidence="2">Transposase</fullName>
    </submittedName>
</protein>
<reference evidence="2" key="1">
    <citation type="submission" date="2016-11" db="UniProtKB">
        <authorList>
            <consortium name="WormBaseParasite"/>
        </authorList>
    </citation>
    <scope>IDENTIFICATION</scope>
</reference>
<organism evidence="1 2">
    <name type="scientific">Heterorhabditis bacteriophora</name>
    <name type="common">Entomopathogenic nematode worm</name>
    <dbReference type="NCBI Taxonomy" id="37862"/>
    <lineage>
        <taxon>Eukaryota</taxon>
        <taxon>Metazoa</taxon>
        <taxon>Ecdysozoa</taxon>
        <taxon>Nematoda</taxon>
        <taxon>Chromadorea</taxon>
        <taxon>Rhabditida</taxon>
        <taxon>Rhabditina</taxon>
        <taxon>Rhabditomorpha</taxon>
        <taxon>Strongyloidea</taxon>
        <taxon>Heterorhabditidae</taxon>
        <taxon>Heterorhabditis</taxon>
    </lineage>
</organism>
<dbReference type="WBParaSite" id="Hba_17411">
    <property type="protein sequence ID" value="Hba_17411"/>
    <property type="gene ID" value="Hba_17411"/>
</dbReference>
<dbReference type="AlphaFoldDB" id="A0A1I7XIR7"/>
<accession>A0A1I7XIR7</accession>
<evidence type="ECO:0000313" key="1">
    <source>
        <dbReference type="Proteomes" id="UP000095283"/>
    </source>
</evidence>